<name>A0A1G9CKI8_9GAMM</name>
<dbReference type="PROSITE" id="PS51186">
    <property type="entry name" value="GNAT"/>
    <property type="match status" value="1"/>
</dbReference>
<protein>
    <submittedName>
        <fullName evidence="4">Phosphinothricin acetyltransferase</fullName>
    </submittedName>
</protein>
<dbReference type="RefSeq" id="WP_091514668.1">
    <property type="nucleotide sequence ID" value="NZ_FNFH01000005.1"/>
</dbReference>
<dbReference type="GO" id="GO:0016747">
    <property type="term" value="F:acyltransferase activity, transferring groups other than amino-acyl groups"/>
    <property type="evidence" value="ECO:0007669"/>
    <property type="project" value="InterPro"/>
</dbReference>
<organism evidence="4 5">
    <name type="scientific">Microbulbifer yueqingensis</name>
    <dbReference type="NCBI Taxonomy" id="658219"/>
    <lineage>
        <taxon>Bacteria</taxon>
        <taxon>Pseudomonadati</taxon>
        <taxon>Pseudomonadota</taxon>
        <taxon>Gammaproteobacteria</taxon>
        <taxon>Cellvibrionales</taxon>
        <taxon>Microbulbiferaceae</taxon>
        <taxon>Microbulbifer</taxon>
    </lineage>
</organism>
<reference evidence="5" key="1">
    <citation type="submission" date="2016-10" db="EMBL/GenBank/DDBJ databases">
        <authorList>
            <person name="Varghese N."/>
            <person name="Submissions S."/>
        </authorList>
    </citation>
    <scope>NUCLEOTIDE SEQUENCE [LARGE SCALE GENOMIC DNA]</scope>
    <source>
        <strain evidence="5">CGMCC 1.10658</strain>
    </source>
</reference>
<dbReference type="InterPro" id="IPR000182">
    <property type="entry name" value="GNAT_dom"/>
</dbReference>
<dbReference type="CDD" id="cd04301">
    <property type="entry name" value="NAT_SF"/>
    <property type="match status" value="1"/>
</dbReference>
<proteinExistence type="predicted"/>
<sequence>MNANTSHLVRSAEPDDAKAITAIYNQGIANRTATFETRARRVEEIEEWLAHSHRWPVLVSQLNGEVVGWAALKEYRSRQCYAGIAEFSIYVDECHQGKGLGKPLLDQLLVTARSKGFWKVLSRIFTFNNASLALCKACGFRQVGTYQNHANLDGRWLDVVIVEKLFLENQT</sequence>
<feature type="domain" description="N-acetyltransferase" evidence="3">
    <location>
        <begin position="7"/>
        <end position="168"/>
    </location>
</feature>
<dbReference type="PANTHER" id="PTHR43072">
    <property type="entry name" value="N-ACETYLTRANSFERASE"/>
    <property type="match status" value="1"/>
</dbReference>
<evidence type="ECO:0000259" key="3">
    <source>
        <dbReference type="PROSITE" id="PS51186"/>
    </source>
</evidence>
<dbReference type="STRING" id="658219.SAMN05216212_2543"/>
<dbReference type="SUPFAM" id="SSF55729">
    <property type="entry name" value="Acyl-CoA N-acyltransferases (Nat)"/>
    <property type="match status" value="1"/>
</dbReference>
<keyword evidence="2" id="KW-0012">Acyltransferase</keyword>
<dbReference type="EMBL" id="FNFH01000005">
    <property type="protein sequence ID" value="SDK52138.1"/>
    <property type="molecule type" value="Genomic_DNA"/>
</dbReference>
<gene>
    <name evidence="4" type="ORF">SAMN05216212_2543</name>
</gene>
<dbReference type="InterPro" id="IPR016181">
    <property type="entry name" value="Acyl_CoA_acyltransferase"/>
</dbReference>
<dbReference type="Pfam" id="PF13420">
    <property type="entry name" value="Acetyltransf_4"/>
    <property type="match status" value="1"/>
</dbReference>
<keyword evidence="1 4" id="KW-0808">Transferase</keyword>
<dbReference type="Gene3D" id="3.40.630.30">
    <property type="match status" value="1"/>
</dbReference>
<evidence type="ECO:0000313" key="5">
    <source>
        <dbReference type="Proteomes" id="UP000199305"/>
    </source>
</evidence>
<dbReference type="AlphaFoldDB" id="A0A1G9CKI8"/>
<dbReference type="PANTHER" id="PTHR43072:SF23">
    <property type="entry name" value="UPF0039 PROTEIN C11D3.02C"/>
    <property type="match status" value="1"/>
</dbReference>
<accession>A0A1G9CKI8</accession>
<evidence type="ECO:0000256" key="1">
    <source>
        <dbReference type="ARBA" id="ARBA00022679"/>
    </source>
</evidence>
<evidence type="ECO:0000256" key="2">
    <source>
        <dbReference type="ARBA" id="ARBA00023315"/>
    </source>
</evidence>
<dbReference type="Proteomes" id="UP000199305">
    <property type="component" value="Unassembled WGS sequence"/>
</dbReference>
<keyword evidence="5" id="KW-1185">Reference proteome</keyword>
<dbReference type="NCBIfam" id="NF040503">
    <property type="entry name" value="resist_ArsN1a"/>
    <property type="match status" value="1"/>
</dbReference>
<evidence type="ECO:0000313" key="4">
    <source>
        <dbReference type="EMBL" id="SDK52138.1"/>
    </source>
</evidence>
<dbReference type="OrthoDB" id="1450704at2"/>